<proteinExistence type="predicted"/>
<gene>
    <name evidence="1" type="primary">ORF458</name>
    <name evidence="1" type="ORF">TrlaMp59</name>
</gene>
<accession>G4Y9W1</accession>
<evidence type="ECO:0000313" key="1">
    <source>
        <dbReference type="EMBL" id="AEH99754.1"/>
    </source>
</evidence>
<geneLocation type="mitochondrion" evidence="1"/>
<dbReference type="GeneID" id="11272050"/>
<dbReference type="EMBL" id="JF973315">
    <property type="protein sequence ID" value="AEH99754.1"/>
    <property type="molecule type" value="Genomic_DNA"/>
</dbReference>
<organism evidence="1">
    <name type="scientific">Treubia lacunosa</name>
    <dbReference type="NCBI Taxonomy" id="93845"/>
    <lineage>
        <taxon>Eukaryota</taxon>
        <taxon>Viridiplantae</taxon>
        <taxon>Streptophyta</taxon>
        <taxon>Embryophyta</taxon>
        <taxon>Marchantiophyta</taxon>
        <taxon>Haplomitriopsida</taxon>
        <taxon>Treubiidae</taxon>
        <taxon>Treubiales</taxon>
        <taxon>Treubiaceae</taxon>
        <taxon>Treubia</taxon>
    </lineage>
</organism>
<protein>
    <submittedName>
        <fullName evidence="1">Uncharacterized protein</fullName>
    </submittedName>
</protein>
<dbReference type="AlphaFoldDB" id="G4Y9W1"/>
<reference evidence="1" key="1">
    <citation type="journal article" date="2011" name="PLoS ONE">
        <title>The Mitochondrial Genomes of the Early Land Plants Treubia lacunosa and Anomodon rugelii: Dynamic and Conservative Evolution.</title>
        <authorList>
            <person name="Liu Y."/>
            <person name="Xue J.Y."/>
            <person name="Wang B."/>
            <person name="Li L."/>
            <person name="Qiu Y.L."/>
        </authorList>
    </citation>
    <scope>NUCLEOTIDE SEQUENCE</scope>
</reference>
<name>G4Y9W1_9MARC</name>
<dbReference type="RefSeq" id="YP_004927710.1">
    <property type="nucleotide sequence ID" value="NC_016122.1"/>
</dbReference>
<keyword evidence="1" id="KW-0496">Mitochondrion</keyword>
<sequence length="458" mass="53139">MTIGEFKQWAMERNSDLTKENVGEDPEAPIKIRDNFGMESKESLKVAFPKQTPFSSDLICLNLVPTILATKMKTCVFASATYEKHHMEYLSYAVKNKYKAYYIPRPDTRKLDHLLIYTCRSDWFNFPQNIALWPPLLEFLHTECFEFQVFNFVRCNNTARRIYETLSGVTCRLGLIEGSTEFTSGTYRTPHNAYNDKNPNFIIKSHVSSSLGVIGTGVNLPERKLMFLQTNPYKPTSAFWYAESVDDVQQHMLQDLVTTCTQNLGRFMRFTPEEASSKDVKSRRAVFLMSRNEIPGLLPVLIRLASDNFYETDVIQLDKLEDNISNLHRRTKTHIAKSHKNKDAIPGLHVDADSNGNNNNSDEIPEQLLMSLDKVRFETVKTCVNWIKGGDADPKREYETLIKSFHFEDWIIRAVKVYLKENADVSWRKLYRKFNLQRLNKTTIYEIENKFKEVNKSV</sequence>